<evidence type="ECO:0000256" key="2">
    <source>
        <dbReference type="ARBA" id="ARBA00022676"/>
    </source>
</evidence>
<keyword evidence="3" id="KW-0808">Transferase</keyword>
<gene>
    <name evidence="5" type="ORF">FC07_GL001183</name>
</gene>
<dbReference type="OrthoDB" id="9815829at2"/>
<dbReference type="PANTHER" id="PTHR43685">
    <property type="entry name" value="GLYCOSYLTRANSFERASE"/>
    <property type="match status" value="1"/>
</dbReference>
<evidence type="ECO:0000256" key="3">
    <source>
        <dbReference type="ARBA" id="ARBA00022679"/>
    </source>
</evidence>
<protein>
    <submittedName>
        <fullName evidence="5">YveO</fullName>
    </submittedName>
</protein>
<proteinExistence type="inferred from homology"/>
<evidence type="ECO:0000313" key="6">
    <source>
        <dbReference type="Proteomes" id="UP000051461"/>
    </source>
</evidence>
<dbReference type="EMBL" id="AZDA01000116">
    <property type="protein sequence ID" value="KRK33422.1"/>
    <property type="molecule type" value="Genomic_DNA"/>
</dbReference>
<dbReference type="InterPro" id="IPR050834">
    <property type="entry name" value="Glycosyltransf_2"/>
</dbReference>
<evidence type="ECO:0000256" key="1">
    <source>
        <dbReference type="ARBA" id="ARBA00006739"/>
    </source>
</evidence>
<dbReference type="PATRIC" id="fig|1423726.3.peg.1230"/>
<dbReference type="Proteomes" id="UP000051461">
    <property type="component" value="Unassembled WGS sequence"/>
</dbReference>
<accession>A0A0R1GGY6</accession>
<feature type="domain" description="Glycosyltransferase 2-like" evidence="4">
    <location>
        <begin position="4"/>
        <end position="163"/>
    </location>
</feature>
<dbReference type="InterPro" id="IPR029044">
    <property type="entry name" value="Nucleotide-diphossugar_trans"/>
</dbReference>
<comment type="similarity">
    <text evidence="1">Belongs to the glycosyltransferase 2 family.</text>
</comment>
<dbReference type="CDD" id="cd00761">
    <property type="entry name" value="Glyco_tranf_GTA_type"/>
    <property type="match status" value="1"/>
</dbReference>
<keyword evidence="2" id="KW-0328">Glycosyltransferase</keyword>
<evidence type="ECO:0000259" key="4">
    <source>
        <dbReference type="Pfam" id="PF00535"/>
    </source>
</evidence>
<evidence type="ECO:0000313" key="5">
    <source>
        <dbReference type="EMBL" id="KRK33422.1"/>
    </source>
</evidence>
<sequence>MKISILMGTHNGARFIGAAIRSLQAQTVSDWELIVCDDGSTDDTPQILAAFAQQDRRIRILHNDHKSGLQFTLNRCLARAQAPFIARMDDDDRCHPQRFAAQLAALQRHPEISIVGCQAYLFSDHGIYSERHVPEFPTAGDVFRGQNFIHPTVLMRRDMLISVGGYSTSRWVLRAEDFDLWCKAYAYGYRGMNLPQKLFYYREDQTNIKRRTAQQHRNVFRIMRTWGPALNLSWRDVCYQGLPLLKACLANPWVRAYHYRHRQNSPQRS</sequence>
<dbReference type="PANTHER" id="PTHR43685:SF5">
    <property type="entry name" value="GLYCOSYLTRANSFERASE EPSE-RELATED"/>
    <property type="match status" value="1"/>
</dbReference>
<dbReference type="Gene3D" id="3.90.550.10">
    <property type="entry name" value="Spore Coat Polysaccharide Biosynthesis Protein SpsA, Chain A"/>
    <property type="match status" value="1"/>
</dbReference>
<name>A0A0R1GGY6_9LACO</name>
<dbReference type="RefSeq" id="WP_057905358.1">
    <property type="nucleotide sequence ID" value="NZ_AZDA01000116.1"/>
</dbReference>
<dbReference type="SUPFAM" id="SSF53448">
    <property type="entry name" value="Nucleotide-diphospho-sugar transferases"/>
    <property type="match status" value="1"/>
</dbReference>
<dbReference type="GO" id="GO:0016757">
    <property type="term" value="F:glycosyltransferase activity"/>
    <property type="evidence" value="ECO:0007669"/>
    <property type="project" value="UniProtKB-KW"/>
</dbReference>
<organism evidence="5 6">
    <name type="scientific">Loigolactobacillus bifermentans DSM 20003</name>
    <dbReference type="NCBI Taxonomy" id="1423726"/>
    <lineage>
        <taxon>Bacteria</taxon>
        <taxon>Bacillati</taxon>
        <taxon>Bacillota</taxon>
        <taxon>Bacilli</taxon>
        <taxon>Lactobacillales</taxon>
        <taxon>Lactobacillaceae</taxon>
        <taxon>Loigolactobacillus</taxon>
    </lineage>
</organism>
<keyword evidence="6" id="KW-1185">Reference proteome</keyword>
<dbReference type="STRING" id="1423726.FC07_GL001183"/>
<dbReference type="Pfam" id="PF00535">
    <property type="entry name" value="Glycos_transf_2"/>
    <property type="match status" value="1"/>
</dbReference>
<comment type="caution">
    <text evidence="5">The sequence shown here is derived from an EMBL/GenBank/DDBJ whole genome shotgun (WGS) entry which is preliminary data.</text>
</comment>
<reference evidence="5 6" key="1">
    <citation type="journal article" date="2015" name="Genome Announc.">
        <title>Expanding the biotechnology potential of lactobacilli through comparative genomics of 213 strains and associated genera.</title>
        <authorList>
            <person name="Sun Z."/>
            <person name="Harris H.M."/>
            <person name="McCann A."/>
            <person name="Guo C."/>
            <person name="Argimon S."/>
            <person name="Zhang W."/>
            <person name="Yang X."/>
            <person name="Jeffery I.B."/>
            <person name="Cooney J.C."/>
            <person name="Kagawa T.F."/>
            <person name="Liu W."/>
            <person name="Song Y."/>
            <person name="Salvetti E."/>
            <person name="Wrobel A."/>
            <person name="Rasinkangas P."/>
            <person name="Parkhill J."/>
            <person name="Rea M.C."/>
            <person name="O'Sullivan O."/>
            <person name="Ritari J."/>
            <person name="Douillard F.P."/>
            <person name="Paul Ross R."/>
            <person name="Yang R."/>
            <person name="Briner A.E."/>
            <person name="Felis G.E."/>
            <person name="de Vos W.M."/>
            <person name="Barrangou R."/>
            <person name="Klaenhammer T.R."/>
            <person name="Caufield P.W."/>
            <person name="Cui Y."/>
            <person name="Zhang H."/>
            <person name="O'Toole P.W."/>
        </authorList>
    </citation>
    <scope>NUCLEOTIDE SEQUENCE [LARGE SCALE GENOMIC DNA]</scope>
    <source>
        <strain evidence="5 6">DSM 20003</strain>
    </source>
</reference>
<dbReference type="AlphaFoldDB" id="A0A0R1GGY6"/>
<dbReference type="InterPro" id="IPR001173">
    <property type="entry name" value="Glyco_trans_2-like"/>
</dbReference>